<organism evidence="3 4">
    <name type="scientific">Tribonema minus</name>
    <dbReference type="NCBI Taxonomy" id="303371"/>
    <lineage>
        <taxon>Eukaryota</taxon>
        <taxon>Sar</taxon>
        <taxon>Stramenopiles</taxon>
        <taxon>Ochrophyta</taxon>
        <taxon>PX clade</taxon>
        <taxon>Xanthophyceae</taxon>
        <taxon>Tribonematales</taxon>
        <taxon>Tribonemataceae</taxon>
        <taxon>Tribonema</taxon>
    </lineage>
</organism>
<feature type="region of interest" description="Disordered" evidence="1">
    <location>
        <begin position="29"/>
        <end position="77"/>
    </location>
</feature>
<sequence>MVAIKWAAGMCCSACMATTAMAGNSEHFGDISQRLPHSQGTDGSRRLQTAAPTAAPTATPSVAPTAFTSAPSSAPTAAPIRRHLDDAMDYFAEALPYFGLRQLDDVGTAATLAPSSAPTSAPSTAPTAAPSSAPTAAPIARRLDDEEEAYFSLEGRYLATLAPTAAPVLRRSMLGGDDYFED</sequence>
<reference evidence="3" key="1">
    <citation type="submission" date="2021-02" db="EMBL/GenBank/DDBJ databases">
        <title>First Annotated Genome of the Yellow-green Alga Tribonema minus.</title>
        <authorList>
            <person name="Mahan K.M."/>
        </authorList>
    </citation>
    <scope>NUCLEOTIDE SEQUENCE</scope>
    <source>
        <strain evidence="3">UTEX B ZZ1240</strain>
    </source>
</reference>
<evidence type="ECO:0000256" key="2">
    <source>
        <dbReference type="SAM" id="SignalP"/>
    </source>
</evidence>
<evidence type="ECO:0000313" key="3">
    <source>
        <dbReference type="EMBL" id="KAG5188691.1"/>
    </source>
</evidence>
<evidence type="ECO:0000256" key="1">
    <source>
        <dbReference type="SAM" id="MobiDB-lite"/>
    </source>
</evidence>
<dbReference type="Proteomes" id="UP000664859">
    <property type="component" value="Unassembled WGS sequence"/>
</dbReference>
<protein>
    <submittedName>
        <fullName evidence="3">Uncharacterized protein</fullName>
    </submittedName>
</protein>
<feature type="chain" id="PRO_5032777980" evidence="2">
    <location>
        <begin position="23"/>
        <end position="182"/>
    </location>
</feature>
<feature type="compositionally biased region" description="Low complexity" evidence="1">
    <location>
        <begin position="49"/>
        <end position="77"/>
    </location>
</feature>
<feature type="signal peptide" evidence="2">
    <location>
        <begin position="1"/>
        <end position="22"/>
    </location>
</feature>
<gene>
    <name evidence="3" type="ORF">JKP88DRAFT_267535</name>
</gene>
<accession>A0A835Z7L6</accession>
<feature type="region of interest" description="Disordered" evidence="1">
    <location>
        <begin position="111"/>
        <end position="137"/>
    </location>
</feature>
<evidence type="ECO:0000313" key="4">
    <source>
        <dbReference type="Proteomes" id="UP000664859"/>
    </source>
</evidence>
<dbReference type="EMBL" id="JAFCMP010000066">
    <property type="protein sequence ID" value="KAG5188691.1"/>
    <property type="molecule type" value="Genomic_DNA"/>
</dbReference>
<proteinExistence type="predicted"/>
<keyword evidence="4" id="KW-1185">Reference proteome</keyword>
<keyword evidence="2" id="KW-0732">Signal</keyword>
<name>A0A835Z7L6_9STRA</name>
<comment type="caution">
    <text evidence="3">The sequence shown here is derived from an EMBL/GenBank/DDBJ whole genome shotgun (WGS) entry which is preliminary data.</text>
</comment>
<dbReference type="AlphaFoldDB" id="A0A835Z7L6"/>